<feature type="coiled-coil region" evidence="4">
    <location>
        <begin position="140"/>
        <end position="167"/>
    </location>
</feature>
<protein>
    <submittedName>
        <fullName evidence="7">B30.2/SPRY domain-containing protein</fullName>
    </submittedName>
</protein>
<reference evidence="7" key="1">
    <citation type="submission" date="2022-11" db="UniProtKB">
        <authorList>
            <consortium name="WormBaseParasite"/>
        </authorList>
    </citation>
    <scope>IDENTIFICATION</scope>
</reference>
<dbReference type="PROSITE" id="PS50188">
    <property type="entry name" value="B302_SPRY"/>
    <property type="match status" value="1"/>
</dbReference>
<keyword evidence="4" id="KW-0175">Coiled coil</keyword>
<feature type="coiled-coil region" evidence="4">
    <location>
        <begin position="84"/>
        <end position="111"/>
    </location>
</feature>
<dbReference type="GO" id="GO:0051603">
    <property type="term" value="P:proteolysis involved in protein catabolic process"/>
    <property type="evidence" value="ECO:0007669"/>
    <property type="project" value="TreeGrafter"/>
</dbReference>
<dbReference type="InterPro" id="IPR013320">
    <property type="entry name" value="ConA-like_dom_sf"/>
</dbReference>
<evidence type="ECO:0000313" key="6">
    <source>
        <dbReference type="Proteomes" id="UP000887572"/>
    </source>
</evidence>
<dbReference type="Proteomes" id="UP000887572">
    <property type="component" value="Unplaced"/>
</dbReference>
<evidence type="ECO:0000256" key="3">
    <source>
        <dbReference type="ARBA" id="ARBA00022833"/>
    </source>
</evidence>
<evidence type="ECO:0000259" key="5">
    <source>
        <dbReference type="PROSITE" id="PS50188"/>
    </source>
</evidence>
<dbReference type="AlphaFoldDB" id="A0A914HU27"/>
<keyword evidence="3" id="KW-0862">Zinc</keyword>
<dbReference type="PANTHER" id="PTHR13363:SF5">
    <property type="entry name" value="E3 UBIQUITIN-PROTEIN LIGASE RNF123"/>
    <property type="match status" value="1"/>
</dbReference>
<dbReference type="SMART" id="SM00449">
    <property type="entry name" value="SPRY"/>
    <property type="match status" value="1"/>
</dbReference>
<dbReference type="InterPro" id="IPR001870">
    <property type="entry name" value="B30.2/SPRY"/>
</dbReference>
<evidence type="ECO:0000313" key="7">
    <source>
        <dbReference type="WBParaSite" id="Gr19_v10_g4680.t1"/>
    </source>
</evidence>
<name>A0A914HU27_GLORO</name>
<dbReference type="InterPro" id="IPR045129">
    <property type="entry name" value="RNF123/RKP/RSPRY1"/>
</dbReference>
<dbReference type="GO" id="GO:0008270">
    <property type="term" value="F:zinc ion binding"/>
    <property type="evidence" value="ECO:0007669"/>
    <property type="project" value="UniProtKB-KW"/>
</dbReference>
<dbReference type="InterPro" id="IPR043136">
    <property type="entry name" value="B30.2/SPRY_sf"/>
</dbReference>
<evidence type="ECO:0000256" key="1">
    <source>
        <dbReference type="ARBA" id="ARBA00022723"/>
    </source>
</evidence>
<evidence type="ECO:0000256" key="2">
    <source>
        <dbReference type="ARBA" id="ARBA00022771"/>
    </source>
</evidence>
<dbReference type="Gene3D" id="2.60.120.920">
    <property type="match status" value="1"/>
</dbReference>
<dbReference type="PANTHER" id="PTHR13363">
    <property type="entry name" value="RING FINGER AND SRY DOMAIN-CONTAINING"/>
    <property type="match status" value="1"/>
</dbReference>
<keyword evidence="2" id="KW-0863">Zinc-finger</keyword>
<sequence>MPISTESINGGEDITTDQEWWPPNFANLDSFEELRLLRARIAQLERQQTINSPISDTFDLLAQNENDAADTLYGQNDEIRSNNDKFKAEKLDQLEEKMKQIELELKGIKLEEYQNNQQQVIIDAFTEKLKVSIDQFSLKHKELLNVHQNLMEEMNLKQQQHQKETNDKIGWLNKDQEQCVSIDQFLLMQSDQKALLDRLEQKQTANAQQQKTDQKALCSTIDQLFNEREEQLNNFLAQFVEGQNKKFEEQKEQSDMDELGNSLKTELEKEMNQLKGELIAKMGEYQQQQQLNIVDLQKAVAVLNNAIGIGLPFQNRWDAAACHDELALIEPDRLTVQVIGKDWGYHSVFAERPIPKRNFGIFYYEVKILTQEGFGHIGLATKQMPLDKCVGCYNGTYSYGSSGKFWGHAVDGCSYCNGRPYTEGKPRGVGDVIGCGVNLASRQIIYTKNGQPLDTANLFVDSDTNLFPCVSLFLSGTKIEANFGPNFEYKF</sequence>
<dbReference type="InterPro" id="IPR003877">
    <property type="entry name" value="SPRY_dom"/>
</dbReference>
<proteinExistence type="predicted"/>
<feature type="domain" description="B30.2/SPRY" evidence="5">
    <location>
        <begin position="295"/>
        <end position="488"/>
    </location>
</feature>
<keyword evidence="6" id="KW-1185">Reference proteome</keyword>
<dbReference type="GO" id="GO:0005737">
    <property type="term" value="C:cytoplasm"/>
    <property type="evidence" value="ECO:0007669"/>
    <property type="project" value="TreeGrafter"/>
</dbReference>
<evidence type="ECO:0000256" key="4">
    <source>
        <dbReference type="SAM" id="Coils"/>
    </source>
</evidence>
<dbReference type="CDD" id="cd12885">
    <property type="entry name" value="SPRY_RanBP_like"/>
    <property type="match status" value="1"/>
</dbReference>
<dbReference type="GO" id="GO:0004842">
    <property type="term" value="F:ubiquitin-protein transferase activity"/>
    <property type="evidence" value="ECO:0007669"/>
    <property type="project" value="InterPro"/>
</dbReference>
<dbReference type="Pfam" id="PF00622">
    <property type="entry name" value="SPRY"/>
    <property type="match status" value="1"/>
</dbReference>
<dbReference type="WBParaSite" id="Gr19_v10_g4680.t1">
    <property type="protein sequence ID" value="Gr19_v10_g4680.t1"/>
    <property type="gene ID" value="Gr19_v10_g4680"/>
</dbReference>
<accession>A0A914HU27</accession>
<dbReference type="InterPro" id="IPR044736">
    <property type="entry name" value="Gid1/RanBPM/SPLA_SPRY"/>
</dbReference>
<organism evidence="6 7">
    <name type="scientific">Globodera rostochiensis</name>
    <name type="common">Golden nematode worm</name>
    <name type="synonym">Heterodera rostochiensis</name>
    <dbReference type="NCBI Taxonomy" id="31243"/>
    <lineage>
        <taxon>Eukaryota</taxon>
        <taxon>Metazoa</taxon>
        <taxon>Ecdysozoa</taxon>
        <taxon>Nematoda</taxon>
        <taxon>Chromadorea</taxon>
        <taxon>Rhabditida</taxon>
        <taxon>Tylenchina</taxon>
        <taxon>Tylenchomorpha</taxon>
        <taxon>Tylenchoidea</taxon>
        <taxon>Heteroderidae</taxon>
        <taxon>Heteroderinae</taxon>
        <taxon>Globodera</taxon>
    </lineage>
</organism>
<keyword evidence="1" id="KW-0479">Metal-binding</keyword>
<dbReference type="SUPFAM" id="SSF49899">
    <property type="entry name" value="Concanavalin A-like lectins/glucanases"/>
    <property type="match status" value="1"/>
</dbReference>